<comment type="similarity">
    <text evidence="1">Belongs to the HAM1 NTPase family.</text>
</comment>
<dbReference type="FunFam" id="3.90.950.10:FF:000033">
    <property type="entry name" value="Inosine triphosphate pyrophosphatase"/>
    <property type="match status" value="1"/>
</dbReference>
<organism evidence="3 4">
    <name type="scientific">Zea mays</name>
    <name type="common">Maize</name>
    <dbReference type="NCBI Taxonomy" id="4577"/>
    <lineage>
        <taxon>Eukaryota</taxon>
        <taxon>Viridiplantae</taxon>
        <taxon>Streptophyta</taxon>
        <taxon>Embryophyta</taxon>
        <taxon>Tracheophyta</taxon>
        <taxon>Spermatophyta</taxon>
        <taxon>Magnoliopsida</taxon>
        <taxon>Liliopsida</taxon>
        <taxon>Poales</taxon>
        <taxon>Poaceae</taxon>
        <taxon>PACMAD clade</taxon>
        <taxon>Panicoideae</taxon>
        <taxon>Andropogonodae</taxon>
        <taxon>Andropogoneae</taxon>
        <taxon>Tripsacinae</taxon>
        <taxon>Zea</taxon>
    </lineage>
</organism>
<sequence>MRSKAYQDPTCLNNLLKAYEDKSAFAICIFSLALGPGEEPITFVGKTAGKIVPARGPNNFGWDPVFQPDGFEQTYAEMPKSVKNEISHRGKALALVKEHFASASYTVQSDDSA</sequence>
<dbReference type="PANTHER" id="PTHR11067">
    <property type="entry name" value="INOSINE TRIPHOSPHATE PYROPHOSPHATASE/HAM1 PROTEIN"/>
    <property type="match status" value="1"/>
</dbReference>
<dbReference type="CDD" id="cd00515">
    <property type="entry name" value="HAM1"/>
    <property type="match status" value="1"/>
</dbReference>
<accession>A0A3L6EEP2</accession>
<evidence type="ECO:0000256" key="1">
    <source>
        <dbReference type="ARBA" id="ARBA00008023"/>
    </source>
</evidence>
<dbReference type="EMBL" id="NCVQ01000007">
    <property type="protein sequence ID" value="PWZ18511.1"/>
    <property type="molecule type" value="Genomic_DNA"/>
</dbReference>
<gene>
    <name evidence="3" type="primary">Sb01g020160_1</name>
    <name evidence="3" type="ORF">Zm00014a_009737</name>
</gene>
<proteinExistence type="inferred from homology"/>
<dbReference type="InterPro" id="IPR002637">
    <property type="entry name" value="RdgB/HAM1"/>
</dbReference>
<reference evidence="3 4" key="1">
    <citation type="journal article" date="2018" name="Nat. Genet.">
        <title>Extensive intraspecific gene order and gene structural variations between Mo17 and other maize genomes.</title>
        <authorList>
            <person name="Sun S."/>
            <person name="Zhou Y."/>
            <person name="Chen J."/>
            <person name="Shi J."/>
            <person name="Zhao H."/>
            <person name="Zhao H."/>
            <person name="Song W."/>
            <person name="Zhang M."/>
            <person name="Cui Y."/>
            <person name="Dong X."/>
            <person name="Liu H."/>
            <person name="Ma X."/>
            <person name="Jiao Y."/>
            <person name="Wang B."/>
            <person name="Wei X."/>
            <person name="Stein J.C."/>
            <person name="Glaubitz J.C."/>
            <person name="Lu F."/>
            <person name="Yu G."/>
            <person name="Liang C."/>
            <person name="Fengler K."/>
            <person name="Li B."/>
            <person name="Rafalski A."/>
            <person name="Schnable P.S."/>
            <person name="Ware D.H."/>
            <person name="Buckler E.S."/>
            <person name="Lai J."/>
        </authorList>
    </citation>
    <scope>NUCLEOTIDE SEQUENCE [LARGE SCALE GENOMIC DNA]</scope>
    <source>
        <strain evidence="4">cv. Missouri 17</strain>
        <tissue evidence="3">Seedling</tissue>
    </source>
</reference>
<comment type="caution">
    <text evidence="3">The sequence shown here is derived from an EMBL/GenBank/DDBJ whole genome shotgun (WGS) entry which is preliminary data.</text>
</comment>
<name>A0A3L6EEP2_MAIZE</name>
<dbReference type="AlphaFoldDB" id="A0A3L6EEP2"/>
<protein>
    <submittedName>
        <fullName evidence="3">Inosine triphosphate pyrophosphatase</fullName>
    </submittedName>
</protein>
<evidence type="ECO:0000313" key="3">
    <source>
        <dbReference type="EMBL" id="PWZ18511.1"/>
    </source>
</evidence>
<dbReference type="Pfam" id="PF01725">
    <property type="entry name" value="Ham1p_like"/>
    <property type="match status" value="1"/>
</dbReference>
<evidence type="ECO:0000313" key="4">
    <source>
        <dbReference type="Proteomes" id="UP000251960"/>
    </source>
</evidence>
<dbReference type="ExpressionAtlas" id="A0A3L6EEP2">
    <property type="expression patterns" value="baseline"/>
</dbReference>
<dbReference type="Proteomes" id="UP000251960">
    <property type="component" value="Chromosome 6"/>
</dbReference>
<dbReference type="InterPro" id="IPR029001">
    <property type="entry name" value="ITPase-like_fam"/>
</dbReference>
<keyword evidence="2" id="KW-0378">Hydrolase</keyword>
<dbReference type="SUPFAM" id="SSF52972">
    <property type="entry name" value="ITPase-like"/>
    <property type="match status" value="1"/>
</dbReference>
<dbReference type="Gene3D" id="3.90.950.10">
    <property type="match status" value="1"/>
</dbReference>
<evidence type="ECO:0000256" key="2">
    <source>
        <dbReference type="ARBA" id="ARBA00022801"/>
    </source>
</evidence>
<dbReference type="GO" id="GO:0009143">
    <property type="term" value="P:nucleoside triphosphate catabolic process"/>
    <property type="evidence" value="ECO:0007669"/>
    <property type="project" value="InterPro"/>
</dbReference>
<dbReference type="PANTHER" id="PTHR11067:SF9">
    <property type="entry name" value="INOSINE TRIPHOSPHATE PYROPHOSPHATASE"/>
    <property type="match status" value="1"/>
</dbReference>
<dbReference type="GO" id="GO:0047429">
    <property type="term" value="F:nucleoside triphosphate diphosphatase activity"/>
    <property type="evidence" value="ECO:0007669"/>
    <property type="project" value="InterPro"/>
</dbReference>